<evidence type="ECO:0000256" key="5">
    <source>
        <dbReference type="PROSITE-ProRule" id="PRU00169"/>
    </source>
</evidence>
<proteinExistence type="predicted"/>
<dbReference type="Gene3D" id="3.40.50.2300">
    <property type="match status" value="1"/>
</dbReference>
<dbReference type="AlphaFoldDB" id="A0A7K1KNE2"/>
<evidence type="ECO:0000256" key="3">
    <source>
        <dbReference type="ARBA" id="ARBA00023015"/>
    </source>
</evidence>
<protein>
    <submittedName>
        <fullName evidence="7">Response regulator</fullName>
    </submittedName>
</protein>
<dbReference type="EMBL" id="WODC01000004">
    <property type="protein sequence ID" value="MUM77593.1"/>
    <property type="molecule type" value="Genomic_DNA"/>
</dbReference>
<evidence type="ECO:0000256" key="2">
    <source>
        <dbReference type="ARBA" id="ARBA00023012"/>
    </source>
</evidence>
<keyword evidence="8" id="KW-1185">Reference proteome</keyword>
<evidence type="ECO:0000256" key="4">
    <source>
        <dbReference type="ARBA" id="ARBA00023163"/>
    </source>
</evidence>
<gene>
    <name evidence="7" type="ORF">GKC30_08110</name>
</gene>
<dbReference type="Proteomes" id="UP000461162">
    <property type="component" value="Unassembled WGS sequence"/>
</dbReference>
<accession>A0A7K1KNE2</accession>
<organism evidence="7 8">
    <name type="scientific">Pseudodesulfovibrio alkaliphilus</name>
    <dbReference type="NCBI Taxonomy" id="2661613"/>
    <lineage>
        <taxon>Bacteria</taxon>
        <taxon>Pseudomonadati</taxon>
        <taxon>Thermodesulfobacteriota</taxon>
        <taxon>Desulfovibrionia</taxon>
        <taxon>Desulfovibrionales</taxon>
        <taxon>Desulfovibrionaceae</taxon>
    </lineage>
</organism>
<keyword evidence="2" id="KW-0902">Two-component regulatory system</keyword>
<dbReference type="InterPro" id="IPR050595">
    <property type="entry name" value="Bact_response_regulator"/>
</dbReference>
<feature type="modified residue" description="4-aspartylphosphate" evidence="5">
    <location>
        <position position="55"/>
    </location>
</feature>
<evidence type="ECO:0000313" key="7">
    <source>
        <dbReference type="EMBL" id="MUM77593.1"/>
    </source>
</evidence>
<keyword evidence="4" id="KW-0804">Transcription</keyword>
<sequence>MDSKITVLAVDDESYFLELFANRFRLRGLEVLTASSGRAALEILARQHVDVVVLDVLMPGMDGIETLKEIKKRHPQLEVIMLTGHSSADMGLKGMRHGAYDYVMKPFQIEDLLGRIRRAHERRRLSQGYAGDEA</sequence>
<dbReference type="SUPFAM" id="SSF52172">
    <property type="entry name" value="CheY-like"/>
    <property type="match status" value="1"/>
</dbReference>
<dbReference type="Pfam" id="PF00072">
    <property type="entry name" value="Response_reg"/>
    <property type="match status" value="1"/>
</dbReference>
<evidence type="ECO:0000313" key="8">
    <source>
        <dbReference type="Proteomes" id="UP000461162"/>
    </source>
</evidence>
<comment type="caution">
    <text evidence="7">The sequence shown here is derived from an EMBL/GenBank/DDBJ whole genome shotgun (WGS) entry which is preliminary data.</text>
</comment>
<dbReference type="RefSeq" id="WP_155933874.1">
    <property type="nucleotide sequence ID" value="NZ_WODC01000004.1"/>
</dbReference>
<evidence type="ECO:0000256" key="1">
    <source>
        <dbReference type="ARBA" id="ARBA00022553"/>
    </source>
</evidence>
<feature type="domain" description="Response regulatory" evidence="6">
    <location>
        <begin position="6"/>
        <end position="120"/>
    </location>
</feature>
<reference evidence="7 8" key="1">
    <citation type="submission" date="2019-11" db="EMBL/GenBank/DDBJ databases">
        <title>Pseudodesulfovibrio alkaliphilus, sp. nov., an alkaliphilic sulfate-reducing bacteria from mud volcano of Taman peninsula, Russia.</title>
        <authorList>
            <person name="Frolova A."/>
            <person name="Merkel A.Y."/>
            <person name="Slobodkin A.I."/>
        </authorList>
    </citation>
    <scope>NUCLEOTIDE SEQUENCE [LARGE SCALE GENOMIC DNA]</scope>
    <source>
        <strain evidence="7 8">F-1</strain>
    </source>
</reference>
<dbReference type="InterPro" id="IPR011006">
    <property type="entry name" value="CheY-like_superfamily"/>
</dbReference>
<name>A0A7K1KNE2_9BACT</name>
<dbReference type="PROSITE" id="PS50110">
    <property type="entry name" value="RESPONSE_REGULATORY"/>
    <property type="match status" value="1"/>
</dbReference>
<dbReference type="GO" id="GO:0000160">
    <property type="term" value="P:phosphorelay signal transduction system"/>
    <property type="evidence" value="ECO:0007669"/>
    <property type="project" value="UniProtKB-KW"/>
</dbReference>
<keyword evidence="3" id="KW-0805">Transcription regulation</keyword>
<dbReference type="SMART" id="SM00448">
    <property type="entry name" value="REC"/>
    <property type="match status" value="1"/>
</dbReference>
<keyword evidence="1 5" id="KW-0597">Phosphoprotein</keyword>
<dbReference type="PANTHER" id="PTHR44591">
    <property type="entry name" value="STRESS RESPONSE REGULATOR PROTEIN 1"/>
    <property type="match status" value="1"/>
</dbReference>
<evidence type="ECO:0000259" key="6">
    <source>
        <dbReference type="PROSITE" id="PS50110"/>
    </source>
</evidence>
<dbReference type="FunFam" id="3.40.50.2300:FF:000018">
    <property type="entry name" value="DNA-binding transcriptional regulator NtrC"/>
    <property type="match status" value="1"/>
</dbReference>
<dbReference type="InterPro" id="IPR001789">
    <property type="entry name" value="Sig_transdc_resp-reg_receiver"/>
</dbReference>
<dbReference type="PANTHER" id="PTHR44591:SF14">
    <property type="entry name" value="PROTEIN PILG"/>
    <property type="match status" value="1"/>
</dbReference>